<evidence type="ECO:0000256" key="1">
    <source>
        <dbReference type="ARBA" id="ARBA00022630"/>
    </source>
</evidence>
<dbReference type="SUPFAM" id="SSF52218">
    <property type="entry name" value="Flavoproteins"/>
    <property type="match status" value="1"/>
</dbReference>
<reference evidence="8 9" key="1">
    <citation type="submission" date="2016-11" db="EMBL/GenBank/DDBJ databases">
        <title>Draft Genome Sequences of Nine Cyanobacterial Strains from Diverse Habitats.</title>
        <authorList>
            <person name="Zhu T."/>
            <person name="Hou S."/>
            <person name="Lu X."/>
            <person name="Hess W.R."/>
        </authorList>
    </citation>
    <scope>NUCLEOTIDE SEQUENCE [LARGE SCALE GENOMIC DNA]</scope>
    <source>
        <strain evidence="8 9">5.2 s.c.1</strain>
    </source>
</reference>
<feature type="binding site" evidence="6">
    <location>
        <position position="10"/>
    </location>
    <ligand>
        <name>FMN</name>
        <dbReference type="ChEBI" id="CHEBI:58210"/>
    </ligand>
</feature>
<keyword evidence="1 6" id="KW-0285">Flavoprotein</keyword>
<evidence type="ECO:0000313" key="9">
    <source>
        <dbReference type="Proteomes" id="UP000185984"/>
    </source>
</evidence>
<keyword evidence="2 6" id="KW-0288">FMN</keyword>
<comment type="function">
    <text evidence="6">Also exhibits azoreductase activity. Catalyzes the reductive cleavage of the azo bond in aromatic azo compounds to the corresponding amines.</text>
</comment>
<dbReference type="InterPro" id="IPR029039">
    <property type="entry name" value="Flavoprotein-like_sf"/>
</dbReference>
<evidence type="ECO:0000256" key="6">
    <source>
        <dbReference type="HAMAP-Rule" id="MF_01216"/>
    </source>
</evidence>
<dbReference type="EMBL" id="MRCC01000018">
    <property type="protein sequence ID" value="OKH22881.1"/>
    <property type="molecule type" value="Genomic_DNA"/>
</dbReference>
<keyword evidence="9" id="KW-1185">Reference proteome</keyword>
<comment type="caution">
    <text evidence="6">Lacks conserved residue(s) required for the propagation of feature annotation.</text>
</comment>
<comment type="subunit">
    <text evidence="6">Homodimer.</text>
</comment>
<evidence type="ECO:0000259" key="7">
    <source>
        <dbReference type="Pfam" id="PF02525"/>
    </source>
</evidence>
<dbReference type="EC" id="1.7.1.17" evidence="6"/>
<dbReference type="InterPro" id="IPR050104">
    <property type="entry name" value="FMN-dep_NADH:Q_OxRdtase_AzoR1"/>
</dbReference>
<feature type="domain" description="Flavodoxin-like fold" evidence="7">
    <location>
        <begin position="3"/>
        <end position="203"/>
    </location>
</feature>
<dbReference type="Proteomes" id="UP000185984">
    <property type="component" value="Unassembled WGS sequence"/>
</dbReference>
<evidence type="ECO:0000256" key="4">
    <source>
        <dbReference type="ARBA" id="ARBA00023027"/>
    </source>
</evidence>
<comment type="catalytic activity">
    <reaction evidence="6">
        <text>2 a quinone + NADH + H(+) = 2 a 1,4-benzosemiquinone + NAD(+)</text>
        <dbReference type="Rhea" id="RHEA:65952"/>
        <dbReference type="ChEBI" id="CHEBI:15378"/>
        <dbReference type="ChEBI" id="CHEBI:57540"/>
        <dbReference type="ChEBI" id="CHEBI:57945"/>
        <dbReference type="ChEBI" id="CHEBI:132124"/>
        <dbReference type="ChEBI" id="CHEBI:134225"/>
    </reaction>
</comment>
<comment type="caution">
    <text evidence="8">The sequence shown here is derived from an EMBL/GenBank/DDBJ whole genome shotgun (WGS) entry which is preliminary data.</text>
</comment>
<dbReference type="GO" id="GO:0010181">
    <property type="term" value="F:FMN binding"/>
    <property type="evidence" value="ECO:0007669"/>
    <property type="project" value="UniProtKB-UniRule"/>
</dbReference>
<comment type="catalytic activity">
    <reaction evidence="5">
        <text>N,N-dimethyl-1,4-phenylenediamine + anthranilate + 2 NAD(+) = 2-(4-dimethylaminophenyl)diazenylbenzoate + 2 NADH + 2 H(+)</text>
        <dbReference type="Rhea" id="RHEA:55872"/>
        <dbReference type="ChEBI" id="CHEBI:15378"/>
        <dbReference type="ChEBI" id="CHEBI:15783"/>
        <dbReference type="ChEBI" id="CHEBI:16567"/>
        <dbReference type="ChEBI" id="CHEBI:57540"/>
        <dbReference type="ChEBI" id="CHEBI:57945"/>
        <dbReference type="ChEBI" id="CHEBI:71579"/>
        <dbReference type="EC" id="1.7.1.17"/>
    </reaction>
    <physiologicalReaction direction="right-to-left" evidence="5">
        <dbReference type="Rhea" id="RHEA:55874"/>
    </physiologicalReaction>
</comment>
<dbReference type="OrthoDB" id="9805013at2"/>
<evidence type="ECO:0000256" key="3">
    <source>
        <dbReference type="ARBA" id="ARBA00023002"/>
    </source>
</evidence>
<accession>A0A1U7HH47</accession>
<dbReference type="RefSeq" id="WP_073551075.1">
    <property type="nucleotide sequence ID" value="NZ_CAWMVK010000010.1"/>
</dbReference>
<proteinExistence type="inferred from homology"/>
<sequence length="219" mass="24573">MAHILHLDSSPRGERSHSRRITKEFIEARMQAHPSDIVTYRDIGRHHIPHVDELWIAAAYTPSEQRTPELAQAISLSDRLIDEFLAADLYVIGIPMYNFSVPSTFKAYIDQIVRVGRTFAFEPEDTANPYQPLVLGKKMLIITARGGSGFEPGGRNEKLNHQDPYLTTVFGFIGITDITFIHIENDEFGGTNLARSLAAARIQAQLLASNEHHLLRNVG</sequence>
<feature type="binding site" evidence="6">
    <location>
        <begin position="16"/>
        <end position="18"/>
    </location>
    <ligand>
        <name>FMN</name>
        <dbReference type="ChEBI" id="CHEBI:58210"/>
    </ligand>
</feature>
<evidence type="ECO:0000256" key="5">
    <source>
        <dbReference type="ARBA" id="ARBA00048542"/>
    </source>
</evidence>
<dbReference type="Gene3D" id="3.40.50.360">
    <property type="match status" value="1"/>
</dbReference>
<dbReference type="PANTHER" id="PTHR43741">
    <property type="entry name" value="FMN-DEPENDENT NADH-AZOREDUCTASE 1"/>
    <property type="match status" value="1"/>
</dbReference>
<comment type="function">
    <text evidence="6">Quinone reductase that provides resistance to thiol-specific stress caused by electrophilic quinones.</text>
</comment>
<dbReference type="STRING" id="247279.NIES1031_19140"/>
<dbReference type="PANTHER" id="PTHR43741:SF2">
    <property type="entry name" value="FMN-DEPENDENT NADH:QUINONE OXIDOREDUCTASE"/>
    <property type="match status" value="1"/>
</dbReference>
<name>A0A1U7HH47_9CHRO</name>
<keyword evidence="3 6" id="KW-0560">Oxidoreductase</keyword>
<evidence type="ECO:0000256" key="2">
    <source>
        <dbReference type="ARBA" id="ARBA00022643"/>
    </source>
</evidence>
<dbReference type="AlphaFoldDB" id="A0A1U7HH47"/>
<feature type="binding site" evidence="6">
    <location>
        <begin position="96"/>
        <end position="99"/>
    </location>
    <ligand>
        <name>FMN</name>
        <dbReference type="ChEBI" id="CHEBI:58210"/>
    </ligand>
</feature>
<comment type="cofactor">
    <cofactor evidence="6">
        <name>FMN</name>
        <dbReference type="ChEBI" id="CHEBI:58210"/>
    </cofactor>
    <text evidence="6">Binds 1 FMN per subunit.</text>
</comment>
<dbReference type="Pfam" id="PF02525">
    <property type="entry name" value="Flavodoxin_2"/>
    <property type="match status" value="1"/>
</dbReference>
<comment type="similarity">
    <text evidence="6">Belongs to the azoreductase type 1 family.</text>
</comment>
<gene>
    <name evidence="6" type="primary">azoR</name>
    <name evidence="8" type="ORF">NIES1031_19140</name>
</gene>
<protein>
    <recommendedName>
        <fullName evidence="6">FMN dependent NADH:quinone oxidoreductase</fullName>
        <ecNumber evidence="6">1.6.5.-</ecNumber>
    </recommendedName>
    <alternativeName>
        <fullName evidence="6">Azo-dye reductase</fullName>
    </alternativeName>
    <alternativeName>
        <fullName evidence="6">FMN-dependent NADH-azo compound oxidoreductase</fullName>
    </alternativeName>
    <alternativeName>
        <fullName evidence="6">FMN-dependent NADH-azoreductase</fullName>
        <ecNumber evidence="6">1.7.1.17</ecNumber>
    </alternativeName>
</protein>
<dbReference type="InterPro" id="IPR023048">
    <property type="entry name" value="NADH:quinone_OxRdtase_FMN_depd"/>
</dbReference>
<keyword evidence="4 6" id="KW-0520">NAD</keyword>
<dbReference type="EC" id="1.6.5.-" evidence="6"/>
<dbReference type="GO" id="GO:0009055">
    <property type="term" value="F:electron transfer activity"/>
    <property type="evidence" value="ECO:0007669"/>
    <property type="project" value="UniProtKB-UniRule"/>
</dbReference>
<dbReference type="GO" id="GO:0016652">
    <property type="term" value="F:oxidoreductase activity, acting on NAD(P)H as acceptor"/>
    <property type="evidence" value="ECO:0007669"/>
    <property type="project" value="UniProtKB-UniRule"/>
</dbReference>
<dbReference type="InterPro" id="IPR003680">
    <property type="entry name" value="Flavodoxin_fold"/>
</dbReference>
<dbReference type="GO" id="GO:0016655">
    <property type="term" value="F:oxidoreductase activity, acting on NAD(P)H, quinone or similar compound as acceptor"/>
    <property type="evidence" value="ECO:0007669"/>
    <property type="project" value="InterPro"/>
</dbReference>
<dbReference type="HAMAP" id="MF_01216">
    <property type="entry name" value="Azoreductase_type1"/>
    <property type="match status" value="1"/>
</dbReference>
<organism evidence="8 9">
    <name type="scientific">Chroogloeocystis siderophila 5.2 s.c.1</name>
    <dbReference type="NCBI Taxonomy" id="247279"/>
    <lineage>
        <taxon>Bacteria</taxon>
        <taxon>Bacillati</taxon>
        <taxon>Cyanobacteriota</taxon>
        <taxon>Cyanophyceae</taxon>
        <taxon>Oscillatoriophycideae</taxon>
        <taxon>Chroococcales</taxon>
        <taxon>Chroococcaceae</taxon>
        <taxon>Chroogloeocystis</taxon>
    </lineage>
</organism>
<evidence type="ECO:0000313" key="8">
    <source>
        <dbReference type="EMBL" id="OKH22881.1"/>
    </source>
</evidence>